<keyword evidence="4 7" id="KW-0812">Transmembrane</keyword>
<dbReference type="PANTHER" id="PTHR43386:SF1">
    <property type="entry name" value="D,D-DIPEPTIDE TRANSPORT SYSTEM PERMEASE PROTEIN DDPC-RELATED"/>
    <property type="match status" value="1"/>
</dbReference>
<dbReference type="SUPFAM" id="SSF161098">
    <property type="entry name" value="MetI-like"/>
    <property type="match status" value="1"/>
</dbReference>
<dbReference type="GO" id="GO:0055085">
    <property type="term" value="P:transmembrane transport"/>
    <property type="evidence" value="ECO:0007669"/>
    <property type="project" value="InterPro"/>
</dbReference>
<dbReference type="RefSeq" id="WP_015469180.1">
    <property type="nucleotide sequence ID" value="NC_020813.1"/>
</dbReference>
<keyword evidence="5 7" id="KW-1133">Transmembrane helix</keyword>
<dbReference type="InterPro" id="IPR025966">
    <property type="entry name" value="OppC_N"/>
</dbReference>
<evidence type="ECO:0000313" key="10">
    <source>
        <dbReference type="Proteomes" id="UP000012040"/>
    </source>
</evidence>
<proteinExistence type="inferred from homology"/>
<gene>
    <name evidence="9" type="ORF">A11Q_470</name>
</gene>
<keyword evidence="2 7" id="KW-0813">Transport</keyword>
<sequence length="274" mass="29342">MKKLFKNRSFLIGFSLFSFFVFVAVVAVFWTPYSYQEVFDGASLLPPSTQFWLGTDDLGRDLLSRLLVGAQLSLGIGVLVGGISIVIGASLGVISGYFGGRVDQTIVQIMSAIQAMPSLLLALFVVAVLGGGVLNTILSVTLVSIPLMYRLVRSAALVESSKDYVVSARALGASNFRIIKSHIFPNCTTPILVQTAVCCSEAILNTAALGFLGLGIPAPYPEWGTMLSDAKTFIQTAPQLMTMPGICLLLLILSTQLMSDGLRDQLDPKLRGRS</sequence>
<feature type="transmembrane region" description="Helical" evidence="7">
    <location>
        <begin position="72"/>
        <end position="98"/>
    </location>
</feature>
<dbReference type="OrthoDB" id="5290125at2"/>
<dbReference type="PATRIC" id="fig|1184267.3.peg.477"/>
<evidence type="ECO:0000259" key="8">
    <source>
        <dbReference type="PROSITE" id="PS50928"/>
    </source>
</evidence>
<evidence type="ECO:0000256" key="7">
    <source>
        <dbReference type="RuleBase" id="RU363032"/>
    </source>
</evidence>
<protein>
    <recommendedName>
        <fullName evidence="8">ABC transmembrane type-1 domain-containing protein</fullName>
    </recommendedName>
</protein>
<dbReference type="Pfam" id="PF12911">
    <property type="entry name" value="OppC_N"/>
    <property type="match status" value="1"/>
</dbReference>
<dbReference type="GO" id="GO:0005886">
    <property type="term" value="C:plasma membrane"/>
    <property type="evidence" value="ECO:0007669"/>
    <property type="project" value="UniProtKB-SubCell"/>
</dbReference>
<keyword evidence="6 7" id="KW-0472">Membrane</keyword>
<evidence type="ECO:0000256" key="3">
    <source>
        <dbReference type="ARBA" id="ARBA00022475"/>
    </source>
</evidence>
<evidence type="ECO:0000256" key="5">
    <source>
        <dbReference type="ARBA" id="ARBA00022989"/>
    </source>
</evidence>
<organism evidence="9 10">
    <name type="scientific">Pseudobdellovibrio exovorus JSS</name>
    <dbReference type="NCBI Taxonomy" id="1184267"/>
    <lineage>
        <taxon>Bacteria</taxon>
        <taxon>Pseudomonadati</taxon>
        <taxon>Bdellovibrionota</taxon>
        <taxon>Bdellovibrionia</taxon>
        <taxon>Bdellovibrionales</taxon>
        <taxon>Pseudobdellovibrionaceae</taxon>
        <taxon>Pseudobdellovibrio</taxon>
    </lineage>
</organism>
<dbReference type="AlphaFoldDB" id="M4V8B3"/>
<dbReference type="InterPro" id="IPR035906">
    <property type="entry name" value="MetI-like_sf"/>
</dbReference>
<dbReference type="InterPro" id="IPR000515">
    <property type="entry name" value="MetI-like"/>
</dbReference>
<evidence type="ECO:0000256" key="6">
    <source>
        <dbReference type="ARBA" id="ARBA00023136"/>
    </source>
</evidence>
<accession>M4V8B3</accession>
<keyword evidence="10" id="KW-1185">Reference proteome</keyword>
<reference evidence="9 10" key="1">
    <citation type="journal article" date="2013" name="ISME J.">
        <title>By their genes ye shall know them: genomic signatures of predatory bacteria.</title>
        <authorList>
            <person name="Pasternak Z."/>
            <person name="Pietrokovski S."/>
            <person name="Rotem O."/>
            <person name="Gophna U."/>
            <person name="Lurie-Weinberger M.N."/>
            <person name="Jurkevitch E."/>
        </authorList>
    </citation>
    <scope>NUCLEOTIDE SEQUENCE [LARGE SCALE GENOMIC DNA]</scope>
    <source>
        <strain evidence="9 10">JSS</strain>
    </source>
</reference>
<dbReference type="EMBL" id="CP003537">
    <property type="protein sequence ID" value="AGH94690.1"/>
    <property type="molecule type" value="Genomic_DNA"/>
</dbReference>
<evidence type="ECO:0000256" key="2">
    <source>
        <dbReference type="ARBA" id="ARBA00022448"/>
    </source>
</evidence>
<dbReference type="PANTHER" id="PTHR43386">
    <property type="entry name" value="OLIGOPEPTIDE TRANSPORT SYSTEM PERMEASE PROTEIN APPC"/>
    <property type="match status" value="1"/>
</dbReference>
<dbReference type="Proteomes" id="UP000012040">
    <property type="component" value="Chromosome"/>
</dbReference>
<dbReference type="Pfam" id="PF00528">
    <property type="entry name" value="BPD_transp_1"/>
    <property type="match status" value="1"/>
</dbReference>
<keyword evidence="3" id="KW-1003">Cell membrane</keyword>
<name>M4V8B3_9BACT</name>
<feature type="domain" description="ABC transmembrane type-1" evidence="8">
    <location>
        <begin position="70"/>
        <end position="259"/>
    </location>
</feature>
<dbReference type="KEGG" id="bex:A11Q_470"/>
<dbReference type="HOGENOM" id="CLU_028518_1_1_7"/>
<dbReference type="InterPro" id="IPR050366">
    <property type="entry name" value="BP-dependent_transpt_permease"/>
</dbReference>
<dbReference type="Gene3D" id="1.10.3720.10">
    <property type="entry name" value="MetI-like"/>
    <property type="match status" value="1"/>
</dbReference>
<dbReference type="eggNOG" id="COG1173">
    <property type="taxonomic scope" value="Bacteria"/>
</dbReference>
<dbReference type="CDD" id="cd06261">
    <property type="entry name" value="TM_PBP2"/>
    <property type="match status" value="1"/>
</dbReference>
<evidence type="ECO:0000313" key="9">
    <source>
        <dbReference type="EMBL" id="AGH94690.1"/>
    </source>
</evidence>
<comment type="similarity">
    <text evidence="7">Belongs to the binding-protein-dependent transport system permease family.</text>
</comment>
<feature type="transmembrane region" description="Helical" evidence="7">
    <location>
        <begin position="119"/>
        <end position="145"/>
    </location>
</feature>
<dbReference type="PROSITE" id="PS50928">
    <property type="entry name" value="ABC_TM1"/>
    <property type="match status" value="1"/>
</dbReference>
<dbReference type="STRING" id="1184267.A11Q_470"/>
<evidence type="ECO:0000256" key="4">
    <source>
        <dbReference type="ARBA" id="ARBA00022692"/>
    </source>
</evidence>
<evidence type="ECO:0000256" key="1">
    <source>
        <dbReference type="ARBA" id="ARBA00004651"/>
    </source>
</evidence>
<feature type="transmembrane region" description="Helical" evidence="7">
    <location>
        <begin position="9"/>
        <end position="30"/>
    </location>
</feature>
<comment type="subcellular location">
    <subcellularLocation>
        <location evidence="1 7">Cell membrane</location>
        <topology evidence="1 7">Multi-pass membrane protein</topology>
    </subcellularLocation>
</comment>